<dbReference type="InterPro" id="IPR017972">
    <property type="entry name" value="Cyt_P450_CS"/>
</dbReference>
<dbReference type="STRING" id="1353009.A0A1Y2IKV6"/>
<proteinExistence type="inferred from homology"/>
<comment type="similarity">
    <text evidence="2 7">Belongs to the cytochrome P450 family.</text>
</comment>
<evidence type="ECO:0000256" key="1">
    <source>
        <dbReference type="ARBA" id="ARBA00001971"/>
    </source>
</evidence>
<organism evidence="8 9">
    <name type="scientific">Trametes coccinea (strain BRFM310)</name>
    <name type="common">Pycnoporus coccineus</name>
    <dbReference type="NCBI Taxonomy" id="1353009"/>
    <lineage>
        <taxon>Eukaryota</taxon>
        <taxon>Fungi</taxon>
        <taxon>Dikarya</taxon>
        <taxon>Basidiomycota</taxon>
        <taxon>Agaricomycotina</taxon>
        <taxon>Agaricomycetes</taxon>
        <taxon>Polyporales</taxon>
        <taxon>Polyporaceae</taxon>
        <taxon>Trametes</taxon>
    </lineage>
</organism>
<protein>
    <submittedName>
        <fullName evidence="8">Cytochrome P450</fullName>
    </submittedName>
</protein>
<keyword evidence="9" id="KW-1185">Reference proteome</keyword>
<dbReference type="PRINTS" id="PR00385">
    <property type="entry name" value="P450"/>
</dbReference>
<dbReference type="InterPro" id="IPR002403">
    <property type="entry name" value="Cyt_P450_E_grp-IV"/>
</dbReference>
<dbReference type="Gene3D" id="1.10.630.10">
    <property type="entry name" value="Cytochrome P450"/>
    <property type="match status" value="1"/>
</dbReference>
<dbReference type="PROSITE" id="PS00086">
    <property type="entry name" value="CYTOCHROME_P450"/>
    <property type="match status" value="1"/>
</dbReference>
<keyword evidence="6 7" id="KW-0349">Heme</keyword>
<dbReference type="InterPro" id="IPR001128">
    <property type="entry name" value="Cyt_P450"/>
</dbReference>
<evidence type="ECO:0000256" key="2">
    <source>
        <dbReference type="ARBA" id="ARBA00010617"/>
    </source>
</evidence>
<gene>
    <name evidence="8" type="ORF">PYCCODRAFT_1478866</name>
</gene>
<reference evidence="8 9" key="1">
    <citation type="journal article" date="2015" name="Biotechnol. Biofuels">
        <title>Enhanced degradation of softwood versus hardwood by the white-rot fungus Pycnoporus coccineus.</title>
        <authorList>
            <person name="Couturier M."/>
            <person name="Navarro D."/>
            <person name="Chevret D."/>
            <person name="Henrissat B."/>
            <person name="Piumi F."/>
            <person name="Ruiz-Duenas F.J."/>
            <person name="Martinez A.T."/>
            <person name="Grigoriev I.V."/>
            <person name="Riley R."/>
            <person name="Lipzen A."/>
            <person name="Berrin J.G."/>
            <person name="Master E.R."/>
            <person name="Rosso M.N."/>
        </authorList>
    </citation>
    <scope>NUCLEOTIDE SEQUENCE [LARGE SCALE GENOMIC DNA]</scope>
    <source>
        <strain evidence="8 9">BRFM310</strain>
    </source>
</reference>
<dbReference type="AlphaFoldDB" id="A0A1Y2IKV6"/>
<accession>A0A1Y2IKV6</accession>
<keyword evidence="4 7" id="KW-0560">Oxidoreductase</keyword>
<dbReference type="GO" id="GO:0020037">
    <property type="term" value="F:heme binding"/>
    <property type="evidence" value="ECO:0007669"/>
    <property type="project" value="InterPro"/>
</dbReference>
<dbReference type="OrthoDB" id="1844152at2759"/>
<dbReference type="EMBL" id="KZ084115">
    <property type="protein sequence ID" value="OSD00841.1"/>
    <property type="molecule type" value="Genomic_DNA"/>
</dbReference>
<keyword evidence="3 6" id="KW-0479">Metal-binding</keyword>
<dbReference type="Proteomes" id="UP000193067">
    <property type="component" value="Unassembled WGS sequence"/>
</dbReference>
<dbReference type="SUPFAM" id="SSF48264">
    <property type="entry name" value="Cytochrome P450"/>
    <property type="match status" value="1"/>
</dbReference>
<dbReference type="GO" id="GO:0016705">
    <property type="term" value="F:oxidoreductase activity, acting on paired donors, with incorporation or reduction of molecular oxygen"/>
    <property type="evidence" value="ECO:0007669"/>
    <property type="project" value="InterPro"/>
</dbReference>
<comment type="cofactor">
    <cofactor evidence="1 6">
        <name>heme</name>
        <dbReference type="ChEBI" id="CHEBI:30413"/>
    </cofactor>
</comment>
<evidence type="ECO:0000256" key="3">
    <source>
        <dbReference type="ARBA" id="ARBA00022723"/>
    </source>
</evidence>
<dbReference type="GO" id="GO:0004497">
    <property type="term" value="F:monooxygenase activity"/>
    <property type="evidence" value="ECO:0007669"/>
    <property type="project" value="UniProtKB-KW"/>
</dbReference>
<dbReference type="InterPro" id="IPR036396">
    <property type="entry name" value="Cyt_P450_sf"/>
</dbReference>
<dbReference type="PANTHER" id="PTHR46206">
    <property type="entry name" value="CYTOCHROME P450"/>
    <property type="match status" value="1"/>
</dbReference>
<keyword evidence="5 6" id="KW-0408">Iron</keyword>
<dbReference type="Pfam" id="PF00067">
    <property type="entry name" value="p450"/>
    <property type="match status" value="1"/>
</dbReference>
<evidence type="ECO:0000256" key="6">
    <source>
        <dbReference type="PIRSR" id="PIRSR602403-1"/>
    </source>
</evidence>
<name>A0A1Y2IKV6_TRAC3</name>
<dbReference type="CDD" id="cd11041">
    <property type="entry name" value="CYP503A1-like"/>
    <property type="match status" value="1"/>
</dbReference>
<keyword evidence="7" id="KW-0503">Monooxygenase</keyword>
<evidence type="ECO:0000256" key="5">
    <source>
        <dbReference type="ARBA" id="ARBA00023004"/>
    </source>
</evidence>
<sequence length="500" mass="56874">MELHAYFVLGTILVVVYVWRRRRDPLNAIPTVGGPSLPLLSYIGAYRFMVRGQSLLDEGYAKYRGSAFKVAMFDQWLVVLSGTHLVEEVRKSPEEVFSSMEGVLYLTQFKHYIHPNIIKDPFHVDPIRDQLTRQLAPMLPNILDEIIETCKEHIPAKEHEWAALPGASIMLTMIARATGRAFVGVPMCRDPKYIHAAVSFTMDLVRARMFINLVPERFKPLVARFFQGPARNLHAAADTLEPLIRERESFLEREDDSEPGEKPADLLHWILESNREHGEKVHTVVTRLQLINFAAIHTSSASLTHALYHLLANPEYIPILRKEVEGAIRETGWTKASLEKMRMIDSLFKEALRYSGISLLSVYRRAMCDVKLPGGIHIPAGTLTSVAMHPIHHDEAFYKNADQFILERFSKVQGSEKDNARQQFVNTTAECVSFGRGKHACPGRFFASMELKVILAYLLMHYDMKLENQDEGRPADLRLGHSILPSRNAVVLFRKRVQVA</sequence>
<feature type="binding site" description="axial binding residue" evidence="6">
    <location>
        <position position="441"/>
    </location>
    <ligand>
        <name>heme</name>
        <dbReference type="ChEBI" id="CHEBI:30413"/>
    </ligand>
    <ligandPart>
        <name>Fe</name>
        <dbReference type="ChEBI" id="CHEBI:18248"/>
    </ligandPart>
</feature>
<evidence type="ECO:0000313" key="9">
    <source>
        <dbReference type="Proteomes" id="UP000193067"/>
    </source>
</evidence>
<evidence type="ECO:0000313" key="8">
    <source>
        <dbReference type="EMBL" id="OSD00841.1"/>
    </source>
</evidence>
<dbReference type="GO" id="GO:0005506">
    <property type="term" value="F:iron ion binding"/>
    <property type="evidence" value="ECO:0007669"/>
    <property type="project" value="InterPro"/>
</dbReference>
<evidence type="ECO:0000256" key="7">
    <source>
        <dbReference type="RuleBase" id="RU000461"/>
    </source>
</evidence>
<dbReference type="PRINTS" id="PR00465">
    <property type="entry name" value="EP450IV"/>
</dbReference>
<evidence type="ECO:0000256" key="4">
    <source>
        <dbReference type="ARBA" id="ARBA00023002"/>
    </source>
</evidence>